<evidence type="ECO:0008006" key="3">
    <source>
        <dbReference type="Google" id="ProtNLM"/>
    </source>
</evidence>
<gene>
    <name evidence="2" type="ORF">NIOZUU157_00222</name>
</gene>
<proteinExistence type="predicted"/>
<sequence>MYKSIPTYKDKSWTTTDFETKDEWTKYIMNLFKEPGQYNLDSVALLFNEQAVIFNKQGFYCDKPFRSKDFNSYWEDQKNKCREGVLYHGDKNVFYLTRDYYMWLNFLPIFDKEEKKYGFAKIRDAQYHMALYEVIAELHNKHVAILKKRQIASSYFHMAKLLNQFWFEEGSICKIGASLKDYINDKGSWKFLDEYKTFLNEHTAWYRPCTPEKVLLWEQKIEVRINNRKTNKGLMSKIQGASFEKNATTGVGGPCTYFFHEEAGIAPKMDMTYEYIRPAMTSGMMTTGMFIAAGSVGDLQQCNPLKEFILNPQANDIYAVETDLMDDKGGIGIAGLFIPEQWSMPPFIDDYGNSLVKESLVAIKEERAGWQKDLAPEQYQLRISQKPINIAEAFAYRKAAIFPQGIIAEQQKRIEDKTYPYEFIELERNSKGIIAKKTTKLPITTFPVKKKLEDKTGCLIVWERPIDNPSFGTYYASIDPVSEGKTTTSDSLCSIFVYKNPIEITRDTPDGQETFIEKDKIVASWCGRFDDINKTHERLELIIEWYKAWTIVENNISLFIQHMIAKRKQKYLVPKQQIMFLKDLGSNASVFAEYGWKNTGTLFKSHLISYAIEWIRESIDEELDDEGEVIKQKFGVERIPDKMLLTEMSEYYPGLNVDRLVAFSALVAFARVQQSNRGYIRRKESDKLSNNLDNSKNLYKLSMNPFKNIGRGRRSSNNSRHKKSPFKNIK</sequence>
<evidence type="ECO:0000313" key="2">
    <source>
        <dbReference type="EMBL" id="QPI16332.1"/>
    </source>
</evidence>
<name>A0A7S9XGR8_9VIRU</name>
<feature type="region of interest" description="Disordered" evidence="1">
    <location>
        <begin position="706"/>
        <end position="730"/>
    </location>
</feature>
<feature type="compositionally biased region" description="Basic residues" evidence="1">
    <location>
        <begin position="710"/>
        <end position="730"/>
    </location>
</feature>
<dbReference type="Gene3D" id="3.40.50.300">
    <property type="entry name" value="P-loop containing nucleotide triphosphate hydrolases"/>
    <property type="match status" value="1"/>
</dbReference>
<protein>
    <recommendedName>
        <fullName evidence="3">Terminase</fullName>
    </recommendedName>
</protein>
<dbReference type="Gene3D" id="3.30.420.240">
    <property type="match status" value="1"/>
</dbReference>
<reference evidence="2" key="1">
    <citation type="submission" date="2020-08" db="EMBL/GenBank/DDBJ databases">
        <title>Bridging the membrane lipid divide: bacteria of the FCB group superphylum have the potential to synthesize archaeal ether lipids.</title>
        <authorList>
            <person name="Villanueva L."/>
            <person name="von Meijenfeldt F.A.B."/>
            <person name="Westbye A.B."/>
            <person name="Yadav S."/>
            <person name="Hopmans E.C."/>
            <person name="Dutilh B.E."/>
            <person name="Sinninghe Damste J.S."/>
        </authorList>
    </citation>
    <scope>NUCLEOTIDE SEQUENCE</scope>
    <source>
        <strain evidence="2">NIOZ-UU157</strain>
    </source>
</reference>
<dbReference type="InterPro" id="IPR027417">
    <property type="entry name" value="P-loop_NTPase"/>
</dbReference>
<organism evidence="2">
    <name type="scientific">Virus NIOZ-UU157</name>
    <dbReference type="NCBI Taxonomy" id="2763269"/>
    <lineage>
        <taxon>Viruses</taxon>
    </lineage>
</organism>
<evidence type="ECO:0000256" key="1">
    <source>
        <dbReference type="SAM" id="MobiDB-lite"/>
    </source>
</evidence>
<dbReference type="PROSITE" id="PS50096">
    <property type="entry name" value="IQ"/>
    <property type="match status" value="1"/>
</dbReference>
<accession>A0A7S9XGR8</accession>
<dbReference type="EMBL" id="MW030556">
    <property type="protein sequence ID" value="QPI16332.1"/>
    <property type="molecule type" value="Genomic_DNA"/>
</dbReference>